<dbReference type="EMBL" id="LR796686">
    <property type="protein sequence ID" value="CAB4159639.1"/>
    <property type="molecule type" value="Genomic_DNA"/>
</dbReference>
<name>A0A6J5NJT9_9CAUD</name>
<proteinExistence type="predicted"/>
<organism evidence="2">
    <name type="scientific">uncultured Caudovirales phage</name>
    <dbReference type="NCBI Taxonomy" id="2100421"/>
    <lineage>
        <taxon>Viruses</taxon>
        <taxon>Duplodnaviria</taxon>
        <taxon>Heunggongvirae</taxon>
        <taxon>Uroviricota</taxon>
        <taxon>Caudoviricetes</taxon>
        <taxon>Peduoviridae</taxon>
        <taxon>Maltschvirus</taxon>
        <taxon>Maltschvirus maltsch</taxon>
    </lineage>
</organism>
<reference evidence="2" key="1">
    <citation type="submission" date="2020-04" db="EMBL/GenBank/DDBJ databases">
        <authorList>
            <person name="Chiriac C."/>
            <person name="Salcher M."/>
            <person name="Ghai R."/>
            <person name="Kavagutti S V."/>
        </authorList>
    </citation>
    <scope>NUCLEOTIDE SEQUENCE</scope>
</reference>
<protein>
    <submittedName>
        <fullName evidence="2">COG4626 Phage terminase-like protein, large subunit</fullName>
    </submittedName>
</protein>
<dbReference type="PANTHER" id="PTHR41287">
    <property type="match status" value="1"/>
</dbReference>
<feature type="region of interest" description="Disordered" evidence="1">
    <location>
        <begin position="1"/>
        <end position="21"/>
    </location>
</feature>
<evidence type="ECO:0000313" key="2">
    <source>
        <dbReference type="EMBL" id="CAB4159639.1"/>
    </source>
</evidence>
<accession>A0A6J5NJT9</accession>
<dbReference type="InterPro" id="IPR027417">
    <property type="entry name" value="P-loop_NTPase"/>
</dbReference>
<evidence type="ECO:0000256" key="1">
    <source>
        <dbReference type="SAM" id="MobiDB-lite"/>
    </source>
</evidence>
<gene>
    <name evidence="2" type="ORF">UFOVP716_10</name>
</gene>
<dbReference type="PANTHER" id="PTHR41287:SF1">
    <property type="entry name" value="PROTEIN YMFN"/>
    <property type="match status" value="1"/>
</dbReference>
<dbReference type="InterPro" id="IPR005021">
    <property type="entry name" value="Terminase_largesu-like"/>
</dbReference>
<dbReference type="Gene3D" id="3.40.50.300">
    <property type="entry name" value="P-loop containing nucleotide triphosphate hydrolases"/>
    <property type="match status" value="1"/>
</dbReference>
<sequence length="489" mass="54231">MDTPETAQNGSDSPTEVLRGITEPRLRTPALDLPSKGQEFIDFCKRIDYPLLPWQEYLALEMLRYKADGRWCHPEVGVVVARQQGKSTFMALLIIWKMYEQGEKLQVATAHKLTTSAEIFFKIDQIIQSTPELLEGFFKKYESKGSQEIRLKNGNRYLVRANNSAARGIAAVDTIHMDEIREYEDLEVWSSMRYTQMSSKNPQVIVYSNAGHQHSIVLNKLRERAMGAIAGSGDPIGWFEWSAPPETPVDDSPAFWAGAAQSNPSLGYTVHPDNLRAVLNDDESIVRTEVLCQWVSVINPAINPGAWQACAVEELKLDPEELTWMAIDLSPDRKHAALVAAQRTEDKFKVVLLATFSNPVNIDDKQMANQIAEWVRKYPVETVAYSRQTSGAVAARLAPAGISVTSIDGAIYGQACDEMLSAITSGRLLHGSQSELNQQVLSAVKLPFKDGGWYLGRKASNAVITACVAMAMVCHFATRPETEVDIIIG</sequence>
<feature type="compositionally biased region" description="Polar residues" evidence="1">
    <location>
        <begin position="1"/>
        <end position="14"/>
    </location>
</feature>